<evidence type="ECO:0000256" key="1">
    <source>
        <dbReference type="ARBA" id="ARBA00006217"/>
    </source>
</evidence>
<dbReference type="GO" id="GO:0015976">
    <property type="term" value="P:carbon utilization"/>
    <property type="evidence" value="ECO:0007669"/>
    <property type="project" value="InterPro"/>
</dbReference>
<comment type="caution">
    <text evidence="8">The sequence shown here is derived from an EMBL/GenBank/DDBJ whole genome shotgun (WGS) entry which is preliminary data.</text>
</comment>
<dbReference type="PANTHER" id="PTHR11002:SF79">
    <property type="entry name" value="CARBONIC ANHYDRASE 2"/>
    <property type="match status" value="1"/>
</dbReference>
<dbReference type="AlphaFoldDB" id="A0A940PKS3"/>
<evidence type="ECO:0000256" key="5">
    <source>
        <dbReference type="ARBA" id="ARBA00024993"/>
    </source>
</evidence>
<evidence type="ECO:0000256" key="7">
    <source>
        <dbReference type="PIRSR" id="PIRSR601765-1"/>
    </source>
</evidence>
<name>A0A940PKS3_9MICO</name>
<keyword evidence="7" id="KW-0479">Metal-binding</keyword>
<dbReference type="PROSITE" id="PS00704">
    <property type="entry name" value="PROK_CO2_ANHYDRASE_1"/>
    <property type="match status" value="1"/>
</dbReference>
<dbReference type="SMART" id="SM00947">
    <property type="entry name" value="Pro_CA"/>
    <property type="match status" value="1"/>
</dbReference>
<evidence type="ECO:0000313" key="8">
    <source>
        <dbReference type="EMBL" id="MBP1325747.1"/>
    </source>
</evidence>
<feature type="binding site" evidence="7">
    <location>
        <position position="53"/>
    </location>
    <ligand>
        <name>Zn(2+)</name>
        <dbReference type="ChEBI" id="CHEBI:29105"/>
    </ligand>
</feature>
<evidence type="ECO:0000256" key="6">
    <source>
        <dbReference type="ARBA" id="ARBA00048348"/>
    </source>
</evidence>
<keyword evidence="3 7" id="KW-0862">Zinc</keyword>
<proteinExistence type="inferred from homology"/>
<dbReference type="InterPro" id="IPR036874">
    <property type="entry name" value="Carbonic_anhydrase_sf"/>
</dbReference>
<organism evidence="8 9">
    <name type="scientific">Leucobacter exalbidus</name>
    <dbReference type="NCBI Taxonomy" id="662960"/>
    <lineage>
        <taxon>Bacteria</taxon>
        <taxon>Bacillati</taxon>
        <taxon>Actinomycetota</taxon>
        <taxon>Actinomycetes</taxon>
        <taxon>Micrococcales</taxon>
        <taxon>Microbacteriaceae</taxon>
        <taxon>Leucobacter</taxon>
    </lineage>
</organism>
<dbReference type="Pfam" id="PF00484">
    <property type="entry name" value="Pro_CA"/>
    <property type="match status" value="1"/>
</dbReference>
<gene>
    <name evidence="8" type="ORF">JOF28_000979</name>
</gene>
<dbReference type="EMBL" id="JAFIDA010000001">
    <property type="protein sequence ID" value="MBP1325747.1"/>
    <property type="molecule type" value="Genomic_DNA"/>
</dbReference>
<dbReference type="Proteomes" id="UP000675163">
    <property type="component" value="Unassembled WGS sequence"/>
</dbReference>
<dbReference type="Gene3D" id="3.40.1050.10">
    <property type="entry name" value="Carbonic anhydrase"/>
    <property type="match status" value="1"/>
</dbReference>
<dbReference type="GO" id="GO:0008270">
    <property type="term" value="F:zinc ion binding"/>
    <property type="evidence" value="ECO:0007669"/>
    <property type="project" value="InterPro"/>
</dbReference>
<dbReference type="EC" id="4.2.1.1" evidence="2"/>
<dbReference type="SUPFAM" id="SSF53056">
    <property type="entry name" value="beta-carbonic anhydrase, cab"/>
    <property type="match status" value="1"/>
</dbReference>
<keyword evidence="9" id="KW-1185">Reference proteome</keyword>
<feature type="binding site" evidence="7">
    <location>
        <position position="106"/>
    </location>
    <ligand>
        <name>Zn(2+)</name>
        <dbReference type="ChEBI" id="CHEBI:29105"/>
    </ligand>
</feature>
<evidence type="ECO:0000256" key="2">
    <source>
        <dbReference type="ARBA" id="ARBA00012925"/>
    </source>
</evidence>
<dbReference type="InterPro" id="IPR015892">
    <property type="entry name" value="Carbonic_anhydrase_CS"/>
</dbReference>
<comment type="catalytic activity">
    <reaction evidence="6">
        <text>hydrogencarbonate + H(+) = CO2 + H2O</text>
        <dbReference type="Rhea" id="RHEA:10748"/>
        <dbReference type="ChEBI" id="CHEBI:15377"/>
        <dbReference type="ChEBI" id="CHEBI:15378"/>
        <dbReference type="ChEBI" id="CHEBI:16526"/>
        <dbReference type="ChEBI" id="CHEBI:17544"/>
        <dbReference type="EC" id="4.2.1.1"/>
    </reaction>
</comment>
<dbReference type="InterPro" id="IPR001765">
    <property type="entry name" value="Carbonic_anhydrase"/>
</dbReference>
<sequence length="224" mass="24204">MKSPRVTPQQAWDALSAGNERFMNDTLRHNNQDTDRRHELASGQAPDAAFLGCADSRVAAEMLFDCGLGDLFVARNIGQVANMNMVATLEYAVAMLGAAVIVVLAHDSCGAVAAAIEQTTARPPQVTEAIKDELSLIQPSVQQVWFKEHRDTPYVDPDQIDANAVGRRHLVTTINQLIRSSRVLSDAVAEGRLGIVGCQYQLHNGRVAPVSSVGKLDIELTAFA</sequence>
<evidence type="ECO:0000256" key="4">
    <source>
        <dbReference type="ARBA" id="ARBA00023239"/>
    </source>
</evidence>
<accession>A0A940PKS3</accession>
<evidence type="ECO:0000313" key="9">
    <source>
        <dbReference type="Proteomes" id="UP000675163"/>
    </source>
</evidence>
<keyword evidence="4 8" id="KW-0456">Lyase</keyword>
<comment type="similarity">
    <text evidence="1">Belongs to the beta-class carbonic anhydrase family.</text>
</comment>
<feature type="binding site" evidence="7">
    <location>
        <position position="109"/>
    </location>
    <ligand>
        <name>Zn(2+)</name>
        <dbReference type="ChEBI" id="CHEBI:29105"/>
    </ligand>
</feature>
<dbReference type="CDD" id="cd03378">
    <property type="entry name" value="beta_CA_cladeC"/>
    <property type="match status" value="1"/>
</dbReference>
<protein>
    <recommendedName>
        <fullName evidence="2">carbonic anhydrase</fullName>
        <ecNumber evidence="2">4.2.1.1</ecNumber>
    </recommendedName>
</protein>
<comment type="function">
    <text evidence="5">Catalyzes the reversible hydration of carbon dioxide to form bicarbonate.</text>
</comment>
<feature type="binding site" evidence="7">
    <location>
        <position position="55"/>
    </location>
    <ligand>
        <name>Zn(2+)</name>
        <dbReference type="ChEBI" id="CHEBI:29105"/>
    </ligand>
</feature>
<evidence type="ECO:0000256" key="3">
    <source>
        <dbReference type="ARBA" id="ARBA00022833"/>
    </source>
</evidence>
<dbReference type="GO" id="GO:0004089">
    <property type="term" value="F:carbonate dehydratase activity"/>
    <property type="evidence" value="ECO:0007669"/>
    <property type="project" value="UniProtKB-EC"/>
</dbReference>
<comment type="cofactor">
    <cofactor evidence="7">
        <name>Zn(2+)</name>
        <dbReference type="ChEBI" id="CHEBI:29105"/>
    </cofactor>
    <text evidence="7">Binds 1 zinc ion per subunit.</text>
</comment>
<reference evidence="8" key="1">
    <citation type="submission" date="2021-02" db="EMBL/GenBank/DDBJ databases">
        <title>Sequencing the genomes of 1000 actinobacteria strains.</title>
        <authorList>
            <person name="Klenk H.-P."/>
        </authorList>
    </citation>
    <scope>NUCLEOTIDE SEQUENCE</scope>
    <source>
        <strain evidence="8">DSM 22850</strain>
    </source>
</reference>
<dbReference type="RefSeq" id="WP_209704745.1">
    <property type="nucleotide sequence ID" value="NZ_JAFIDA010000001.1"/>
</dbReference>
<dbReference type="PANTHER" id="PTHR11002">
    <property type="entry name" value="CARBONIC ANHYDRASE"/>
    <property type="match status" value="1"/>
</dbReference>